<evidence type="ECO:0000256" key="6">
    <source>
        <dbReference type="ARBA" id="ARBA00013463"/>
    </source>
</evidence>
<dbReference type="AlphaFoldDB" id="A0A174DWF6"/>
<dbReference type="GO" id="GO:0051539">
    <property type="term" value="F:4 iron, 4 sulfur cluster binding"/>
    <property type="evidence" value="ECO:0007669"/>
    <property type="project" value="UniProtKB-KW"/>
</dbReference>
<dbReference type="InterPro" id="IPR040923">
    <property type="entry name" value="HpdC_C"/>
</dbReference>
<feature type="domain" description="4-hydroxyphenylacetate decarboxylase small gamma subunit C-terminal" evidence="14">
    <location>
        <begin position="43"/>
        <end position="82"/>
    </location>
</feature>
<dbReference type="EMBL" id="CYZU01000013">
    <property type="protein sequence ID" value="CUO29537.1"/>
    <property type="molecule type" value="Genomic_DNA"/>
</dbReference>
<dbReference type="RefSeq" id="WP_050640828.1">
    <property type="nucleotide sequence ID" value="NZ_CABKUE010000008.1"/>
</dbReference>
<protein>
    <recommendedName>
        <fullName evidence="6">4-hydroxyphenylacetate decarboxylase small subunit</fullName>
        <ecNumber evidence="5">4.1.1.83</ecNumber>
    </recommendedName>
    <alternativeName>
        <fullName evidence="12">4-hydroxyphenylacetate decarboxylase gamma subunit</fullName>
    </alternativeName>
    <alternativeName>
        <fullName evidence="13">p-hydroxyphenylacetate decarboxylase small subunit</fullName>
    </alternativeName>
</protein>
<organism evidence="16 17">
    <name type="scientific">Faecalicatena contorta</name>
    <dbReference type="NCBI Taxonomy" id="39482"/>
    <lineage>
        <taxon>Bacteria</taxon>
        <taxon>Bacillati</taxon>
        <taxon>Bacillota</taxon>
        <taxon>Clostridia</taxon>
        <taxon>Lachnospirales</taxon>
        <taxon>Lachnospiraceae</taxon>
        <taxon>Faecalicatena</taxon>
    </lineage>
</organism>
<dbReference type="EC" id="4.1.1.83" evidence="5"/>
<evidence type="ECO:0000256" key="3">
    <source>
        <dbReference type="ARBA" id="ARBA00001966"/>
    </source>
</evidence>
<dbReference type="STRING" id="39482.ERS852491_01801"/>
<evidence type="ECO:0000256" key="1">
    <source>
        <dbReference type="ARBA" id="ARBA00000127"/>
    </source>
</evidence>
<evidence type="ECO:0000256" key="8">
    <source>
        <dbReference type="ARBA" id="ARBA00022723"/>
    </source>
</evidence>
<evidence type="ECO:0000256" key="10">
    <source>
        <dbReference type="ARBA" id="ARBA00023014"/>
    </source>
</evidence>
<evidence type="ECO:0000256" key="7">
    <source>
        <dbReference type="ARBA" id="ARBA00022485"/>
    </source>
</evidence>
<keyword evidence="7" id="KW-0004">4Fe-4S</keyword>
<sequence>MKHNNCVNYINLDCEKGMCALSKVIVPIDGEGSDACPKFEAAPACGNCQNFENPDKYGIGTCKGFCKENWAYSTCGAFSCENYKK</sequence>
<keyword evidence="10" id="KW-0411">Iron-sulfur</keyword>
<dbReference type="Proteomes" id="UP000095544">
    <property type="component" value="Unassembled WGS sequence"/>
</dbReference>
<evidence type="ECO:0000256" key="2">
    <source>
        <dbReference type="ARBA" id="ARBA00001088"/>
    </source>
</evidence>
<evidence type="ECO:0000313" key="17">
    <source>
        <dbReference type="Proteomes" id="UP000095544"/>
    </source>
</evidence>
<gene>
    <name evidence="16" type="primary">csdC</name>
    <name evidence="16" type="ORF">ERS852491_01801</name>
</gene>
<dbReference type="GO" id="GO:0043722">
    <property type="term" value="F:4-hydroxyphenylacetate decarboxylase activity"/>
    <property type="evidence" value="ECO:0007669"/>
    <property type="project" value="UniProtKB-EC"/>
</dbReference>
<evidence type="ECO:0000256" key="11">
    <source>
        <dbReference type="ARBA" id="ARBA00023239"/>
    </source>
</evidence>
<evidence type="ECO:0000256" key="4">
    <source>
        <dbReference type="ARBA" id="ARBA00008904"/>
    </source>
</evidence>
<dbReference type="Gene3D" id="2.20.70.100">
    <property type="match status" value="2"/>
</dbReference>
<accession>A0A174DWF6</accession>
<comment type="catalytic activity">
    <reaction evidence="2">
        <text>3,4-dihydroxyphenylacetate + H(+) = 4-methylcatechol + CO2</text>
        <dbReference type="Rhea" id="RHEA:62556"/>
        <dbReference type="ChEBI" id="CHEBI:15378"/>
        <dbReference type="ChEBI" id="CHEBI:16526"/>
        <dbReference type="ChEBI" id="CHEBI:17254"/>
        <dbReference type="ChEBI" id="CHEBI:17612"/>
        <dbReference type="EC" id="4.1.1.83"/>
    </reaction>
    <physiologicalReaction direction="left-to-right" evidence="2">
        <dbReference type="Rhea" id="RHEA:62557"/>
    </physiologicalReaction>
</comment>
<keyword evidence="11 16" id="KW-0456">Lyase</keyword>
<evidence type="ECO:0000313" key="16">
    <source>
        <dbReference type="EMBL" id="CUO29537.1"/>
    </source>
</evidence>
<name>A0A174DWF6_9FIRM</name>
<dbReference type="NCBIfam" id="NF033716">
    <property type="entry name" value="glycyl_HPDL_Sma"/>
    <property type="match status" value="1"/>
</dbReference>
<comment type="catalytic activity">
    <reaction evidence="1">
        <text>4-hydroxyphenylacetate + H(+) = 4-methylphenol + CO2</text>
        <dbReference type="Rhea" id="RHEA:22732"/>
        <dbReference type="ChEBI" id="CHEBI:15378"/>
        <dbReference type="ChEBI" id="CHEBI:16526"/>
        <dbReference type="ChEBI" id="CHEBI:17847"/>
        <dbReference type="ChEBI" id="CHEBI:48999"/>
        <dbReference type="EC" id="4.1.1.83"/>
    </reaction>
    <physiologicalReaction direction="left-to-right" evidence="1">
        <dbReference type="Rhea" id="RHEA:22733"/>
    </physiologicalReaction>
</comment>
<feature type="domain" description="4-hydroxyphenylacetate decarboxylase small gamma subunit N-terminal" evidence="15">
    <location>
        <begin position="1"/>
        <end position="31"/>
    </location>
</feature>
<evidence type="ECO:0000259" key="14">
    <source>
        <dbReference type="Pfam" id="PF18524"/>
    </source>
</evidence>
<dbReference type="OrthoDB" id="3186521at2"/>
<dbReference type="InterPro" id="IPR053727">
    <property type="entry name" value="HPA_decarboxylase_ss_sf"/>
</dbReference>
<comment type="similarity">
    <text evidence="4">Belongs to the HPA decarboxylase small subunit family.</text>
</comment>
<evidence type="ECO:0000259" key="15">
    <source>
        <dbReference type="Pfam" id="PF18671"/>
    </source>
</evidence>
<evidence type="ECO:0000256" key="12">
    <source>
        <dbReference type="ARBA" id="ARBA00029987"/>
    </source>
</evidence>
<evidence type="ECO:0000256" key="9">
    <source>
        <dbReference type="ARBA" id="ARBA00023004"/>
    </source>
</evidence>
<reference evidence="16 17" key="1">
    <citation type="submission" date="2015-09" db="EMBL/GenBank/DDBJ databases">
        <authorList>
            <consortium name="Pathogen Informatics"/>
        </authorList>
    </citation>
    <scope>NUCLEOTIDE SEQUENCE [LARGE SCALE GENOMIC DNA]</scope>
    <source>
        <strain evidence="16 17">2789STDY5834876</strain>
    </source>
</reference>
<evidence type="ECO:0000256" key="13">
    <source>
        <dbReference type="ARBA" id="ARBA00032959"/>
    </source>
</evidence>
<comment type="cofactor">
    <cofactor evidence="3">
        <name>[4Fe-4S] cluster</name>
        <dbReference type="ChEBI" id="CHEBI:49883"/>
    </cofactor>
</comment>
<dbReference type="GO" id="GO:0046872">
    <property type="term" value="F:metal ion binding"/>
    <property type="evidence" value="ECO:0007669"/>
    <property type="project" value="UniProtKB-KW"/>
</dbReference>
<keyword evidence="8" id="KW-0479">Metal-binding</keyword>
<keyword evidence="9" id="KW-0408">Iron</keyword>
<evidence type="ECO:0000256" key="5">
    <source>
        <dbReference type="ARBA" id="ARBA00012283"/>
    </source>
</evidence>
<dbReference type="Pfam" id="PF18671">
    <property type="entry name" value="4HPAD_g_N"/>
    <property type="match status" value="1"/>
</dbReference>
<dbReference type="InterPro" id="IPR041125">
    <property type="entry name" value="4HPAD_g_N"/>
</dbReference>
<proteinExistence type="inferred from homology"/>
<dbReference type="Pfam" id="PF18524">
    <property type="entry name" value="HPIP_like"/>
    <property type="match status" value="1"/>
</dbReference>